<dbReference type="SUPFAM" id="SSF46785">
    <property type="entry name" value="Winged helix' DNA-binding domain"/>
    <property type="match status" value="1"/>
</dbReference>
<dbReference type="PRINTS" id="PR00035">
    <property type="entry name" value="HTHGNTR"/>
</dbReference>
<dbReference type="InterPro" id="IPR008920">
    <property type="entry name" value="TF_FadR/GntR_C"/>
</dbReference>
<dbReference type="GO" id="GO:0003700">
    <property type="term" value="F:DNA-binding transcription factor activity"/>
    <property type="evidence" value="ECO:0007669"/>
    <property type="project" value="InterPro"/>
</dbReference>
<dbReference type="Proteomes" id="UP000092574">
    <property type="component" value="Chromosome"/>
</dbReference>
<dbReference type="EMBL" id="CP015405">
    <property type="protein sequence ID" value="ANU74893.1"/>
    <property type="molecule type" value="Genomic_DNA"/>
</dbReference>
<evidence type="ECO:0000256" key="1">
    <source>
        <dbReference type="ARBA" id="ARBA00023015"/>
    </source>
</evidence>
<evidence type="ECO:0000259" key="4">
    <source>
        <dbReference type="PROSITE" id="PS50949"/>
    </source>
</evidence>
<dbReference type="SMART" id="SM00895">
    <property type="entry name" value="FCD"/>
    <property type="match status" value="1"/>
</dbReference>
<dbReference type="CDD" id="cd07377">
    <property type="entry name" value="WHTH_GntR"/>
    <property type="match status" value="1"/>
</dbReference>
<keyword evidence="3" id="KW-0804">Transcription</keyword>
<dbReference type="Gene3D" id="1.20.120.530">
    <property type="entry name" value="GntR ligand-binding domain-like"/>
    <property type="match status" value="1"/>
</dbReference>
<dbReference type="InterPro" id="IPR036388">
    <property type="entry name" value="WH-like_DNA-bd_sf"/>
</dbReference>
<evidence type="ECO:0000313" key="6">
    <source>
        <dbReference type="Proteomes" id="UP000092574"/>
    </source>
</evidence>
<dbReference type="OrthoDB" id="9816541at2"/>
<gene>
    <name evidence="5" type="ORF">A4V09_03430</name>
</gene>
<proteinExistence type="predicted"/>
<evidence type="ECO:0000313" key="5">
    <source>
        <dbReference type="EMBL" id="ANU74893.1"/>
    </source>
</evidence>
<keyword evidence="1" id="KW-0805">Transcription regulation</keyword>
<dbReference type="InterPro" id="IPR036390">
    <property type="entry name" value="WH_DNA-bd_sf"/>
</dbReference>
<accession>A0A1C7I7S9</accession>
<dbReference type="InterPro" id="IPR000524">
    <property type="entry name" value="Tscrpt_reg_HTH_GntR"/>
</dbReference>
<dbReference type="KEGG" id="byl:A4V09_03430"/>
<dbReference type="PANTHER" id="PTHR43537:SF5">
    <property type="entry name" value="UXU OPERON TRANSCRIPTIONAL REGULATOR"/>
    <property type="match status" value="1"/>
</dbReference>
<dbReference type="Gene3D" id="1.10.10.10">
    <property type="entry name" value="Winged helix-like DNA-binding domain superfamily/Winged helix DNA-binding domain"/>
    <property type="match status" value="1"/>
</dbReference>
<evidence type="ECO:0000256" key="2">
    <source>
        <dbReference type="ARBA" id="ARBA00023125"/>
    </source>
</evidence>
<keyword evidence="2" id="KW-0238">DNA-binding</keyword>
<dbReference type="SMART" id="SM00345">
    <property type="entry name" value="HTH_GNTR"/>
    <property type="match status" value="1"/>
</dbReference>
<name>A0A1C7I7S9_9FIRM</name>
<dbReference type="InterPro" id="IPR011711">
    <property type="entry name" value="GntR_C"/>
</dbReference>
<sequence>MKIKRVNVTSQVVDYLKKNIESGNWAVGEKIPSENQMTEELGVSRSSIRTALQYLIGLGVLESVHGKGTYLINSRVENWDETENKITSEDCRDIEKVLEFRKILEPDACRLAVEKSTPEIMTALETYLEQMQMFQGNREKFVNADLKFHEVICRSTGNPLLEKSLHKVFQETRQNHEQMNELFGYDSGIHYHAQILDAFKNRDADAAHDIMYEHLDAAMKKL</sequence>
<dbReference type="RefSeq" id="WP_065541117.1">
    <property type="nucleotide sequence ID" value="NZ_CP015405.2"/>
</dbReference>
<dbReference type="PROSITE" id="PS50949">
    <property type="entry name" value="HTH_GNTR"/>
    <property type="match status" value="1"/>
</dbReference>
<dbReference type="SUPFAM" id="SSF48008">
    <property type="entry name" value="GntR ligand-binding domain-like"/>
    <property type="match status" value="1"/>
</dbReference>
<dbReference type="GO" id="GO:0003677">
    <property type="term" value="F:DNA binding"/>
    <property type="evidence" value="ECO:0007669"/>
    <property type="project" value="UniProtKB-KW"/>
</dbReference>
<dbReference type="PANTHER" id="PTHR43537">
    <property type="entry name" value="TRANSCRIPTIONAL REGULATOR, GNTR FAMILY"/>
    <property type="match status" value="1"/>
</dbReference>
<dbReference type="AlphaFoldDB" id="A0A1C7I7S9"/>
<dbReference type="STRING" id="1796616.A4V09_03430"/>
<feature type="domain" description="HTH gntR-type" evidence="4">
    <location>
        <begin position="6"/>
        <end position="74"/>
    </location>
</feature>
<reference evidence="5" key="1">
    <citation type="submission" date="2017-04" db="EMBL/GenBank/DDBJ databases">
        <title>Complete Genome Sequences of Twelve Strains of a Stable Defined Moderately Diverse Mouse Microbiota 2 (sDMDMm2).</title>
        <authorList>
            <person name="Uchimura Y."/>
            <person name="Wyss M."/>
            <person name="Brugiroux S."/>
            <person name="Limenitakis J.P."/>
            <person name="Stecher B."/>
            <person name="McCoy K.D."/>
            <person name="Macpherson A.J."/>
        </authorList>
    </citation>
    <scope>NUCLEOTIDE SEQUENCE</scope>
    <source>
        <strain evidence="5">YL58</strain>
    </source>
</reference>
<organism evidence="5 6">
    <name type="scientific">Blautia pseudococcoides</name>
    <dbReference type="NCBI Taxonomy" id="1796616"/>
    <lineage>
        <taxon>Bacteria</taxon>
        <taxon>Bacillati</taxon>
        <taxon>Bacillota</taxon>
        <taxon>Clostridia</taxon>
        <taxon>Lachnospirales</taxon>
        <taxon>Lachnospiraceae</taxon>
        <taxon>Blautia</taxon>
    </lineage>
</organism>
<dbReference type="Pfam" id="PF07729">
    <property type="entry name" value="FCD"/>
    <property type="match status" value="1"/>
</dbReference>
<protein>
    <submittedName>
        <fullName evidence="5">GntR family transcriptional regulator</fullName>
    </submittedName>
</protein>
<keyword evidence="6" id="KW-1185">Reference proteome</keyword>
<dbReference type="Pfam" id="PF00392">
    <property type="entry name" value="GntR"/>
    <property type="match status" value="1"/>
</dbReference>
<evidence type="ECO:0000256" key="3">
    <source>
        <dbReference type="ARBA" id="ARBA00023163"/>
    </source>
</evidence>